<sequence length="181" mass="19972">MRMPHNDPYAGTISPATSNDRSELYHPPDTRVVSLLHGNMQDQGPQVILSHAGEDDRWKVVATCVEGLVHDRAPALAIPVDLSTRGSQTDFLGVVDNRVDHATIESDINCKMHQAYCELGSEDVSCGCGFGLGHDSGAGEQHVIFYILRASAVVLQHFSMMISQWDEVYLHLARQNRTFSL</sequence>
<reference evidence="2" key="1">
    <citation type="submission" date="2020-11" db="EMBL/GenBank/DDBJ databases">
        <authorList>
            <consortium name="DOE Joint Genome Institute"/>
            <person name="Ahrendt S."/>
            <person name="Riley R."/>
            <person name="Andreopoulos W."/>
            <person name="Labutti K."/>
            <person name="Pangilinan J."/>
            <person name="Ruiz-Duenas F.J."/>
            <person name="Barrasa J.M."/>
            <person name="Sanchez-Garcia M."/>
            <person name="Camarero S."/>
            <person name="Miyauchi S."/>
            <person name="Serrano A."/>
            <person name="Linde D."/>
            <person name="Babiker R."/>
            <person name="Drula E."/>
            <person name="Ayuso-Fernandez I."/>
            <person name="Pacheco R."/>
            <person name="Padilla G."/>
            <person name="Ferreira P."/>
            <person name="Barriuso J."/>
            <person name="Kellner H."/>
            <person name="Castanera R."/>
            <person name="Alfaro M."/>
            <person name="Ramirez L."/>
            <person name="Pisabarro A.G."/>
            <person name="Kuo A."/>
            <person name="Tritt A."/>
            <person name="Lipzen A."/>
            <person name="He G."/>
            <person name="Yan M."/>
            <person name="Ng V."/>
            <person name="Cullen D."/>
            <person name="Martin F."/>
            <person name="Rosso M.-N."/>
            <person name="Henrissat B."/>
            <person name="Hibbett D."/>
            <person name="Martinez A.T."/>
            <person name="Grigoriev I.V."/>
        </authorList>
    </citation>
    <scope>NUCLEOTIDE SEQUENCE</scope>
    <source>
        <strain evidence="2">AH 40177</strain>
    </source>
</reference>
<gene>
    <name evidence="2" type="ORF">BDP27DRAFT_1361326</name>
</gene>
<organism evidence="2 3">
    <name type="scientific">Rhodocollybia butyracea</name>
    <dbReference type="NCBI Taxonomy" id="206335"/>
    <lineage>
        <taxon>Eukaryota</taxon>
        <taxon>Fungi</taxon>
        <taxon>Dikarya</taxon>
        <taxon>Basidiomycota</taxon>
        <taxon>Agaricomycotina</taxon>
        <taxon>Agaricomycetes</taxon>
        <taxon>Agaricomycetidae</taxon>
        <taxon>Agaricales</taxon>
        <taxon>Marasmiineae</taxon>
        <taxon>Omphalotaceae</taxon>
        <taxon>Rhodocollybia</taxon>
    </lineage>
</organism>
<evidence type="ECO:0000313" key="2">
    <source>
        <dbReference type="EMBL" id="KAF9072079.1"/>
    </source>
</evidence>
<evidence type="ECO:0000313" key="3">
    <source>
        <dbReference type="Proteomes" id="UP000772434"/>
    </source>
</evidence>
<dbReference type="OrthoDB" id="542917at2759"/>
<protein>
    <submittedName>
        <fullName evidence="2">Uncharacterized protein</fullName>
    </submittedName>
</protein>
<keyword evidence="3" id="KW-1185">Reference proteome</keyword>
<evidence type="ECO:0000256" key="1">
    <source>
        <dbReference type="SAM" id="MobiDB-lite"/>
    </source>
</evidence>
<accession>A0A9P5UAJ8</accession>
<name>A0A9P5UAJ8_9AGAR</name>
<dbReference type="EMBL" id="JADNRY010000027">
    <property type="protein sequence ID" value="KAF9072079.1"/>
    <property type="molecule type" value="Genomic_DNA"/>
</dbReference>
<dbReference type="AlphaFoldDB" id="A0A9P5UAJ8"/>
<dbReference type="Proteomes" id="UP000772434">
    <property type="component" value="Unassembled WGS sequence"/>
</dbReference>
<proteinExistence type="predicted"/>
<feature type="region of interest" description="Disordered" evidence="1">
    <location>
        <begin position="1"/>
        <end position="25"/>
    </location>
</feature>
<comment type="caution">
    <text evidence="2">The sequence shown here is derived from an EMBL/GenBank/DDBJ whole genome shotgun (WGS) entry which is preliminary data.</text>
</comment>